<evidence type="ECO:0000313" key="2">
    <source>
        <dbReference type="Proteomes" id="UP000218690"/>
    </source>
</evidence>
<dbReference type="AlphaFoldDB" id="A0A2A4AL26"/>
<gene>
    <name evidence="1" type="ORF">COM45_04725</name>
</gene>
<protein>
    <submittedName>
        <fullName evidence="1">Uncharacterized protein</fullName>
    </submittedName>
</protein>
<proteinExistence type="predicted"/>
<dbReference type="Proteomes" id="UP000218690">
    <property type="component" value="Unassembled WGS sequence"/>
</dbReference>
<evidence type="ECO:0000313" key="1">
    <source>
        <dbReference type="EMBL" id="PCC83104.1"/>
    </source>
</evidence>
<dbReference type="EMBL" id="NWBP01000016">
    <property type="protein sequence ID" value="PCC83104.1"/>
    <property type="molecule type" value="Genomic_DNA"/>
</dbReference>
<organism evidence="1 2">
    <name type="scientific">Corynebacterium accolens</name>
    <dbReference type="NCBI Taxonomy" id="38284"/>
    <lineage>
        <taxon>Bacteria</taxon>
        <taxon>Bacillati</taxon>
        <taxon>Actinomycetota</taxon>
        <taxon>Actinomycetes</taxon>
        <taxon>Mycobacteriales</taxon>
        <taxon>Corynebacteriaceae</taxon>
        <taxon>Corynebacterium</taxon>
    </lineage>
</organism>
<reference evidence="1 2" key="1">
    <citation type="submission" date="2017-09" db="EMBL/GenBank/DDBJ databases">
        <title>Draft Genome Sequence of Corynebacterium accolens AH4003.</title>
        <authorList>
            <person name="Chen Y."/>
            <person name="Oosthuysen W.F."/>
            <person name="Kelley S."/>
            <person name="Horswill A."/>
        </authorList>
    </citation>
    <scope>NUCLEOTIDE SEQUENCE [LARGE SCALE GENOMIC DNA]</scope>
    <source>
        <strain evidence="1 2">AH4003</strain>
    </source>
</reference>
<accession>A0A2A4AL26</accession>
<comment type="caution">
    <text evidence="1">The sequence shown here is derived from an EMBL/GenBank/DDBJ whole genome shotgun (WGS) entry which is preliminary data.</text>
</comment>
<name>A0A2A4AL26_9CORY</name>
<sequence>MIILSTSRSDSWRKKADAFASDLPISADLFSKFANDVDNLGEDPVSTERLITLALSWANESAIAVARVEALARGVELNISEPSDDLSE</sequence>